<evidence type="ECO:0000313" key="3">
    <source>
        <dbReference type="Proteomes" id="UP000324800"/>
    </source>
</evidence>
<dbReference type="AlphaFoldDB" id="A0A5J4U2Y0"/>
<protein>
    <submittedName>
        <fullName evidence="2">Uncharacterized protein</fullName>
    </submittedName>
</protein>
<name>A0A5J4U2Y0_9EUKA</name>
<comment type="caution">
    <text evidence="2">The sequence shown here is derived from an EMBL/GenBank/DDBJ whole genome shotgun (WGS) entry which is preliminary data.</text>
</comment>
<accession>A0A5J4U2Y0</accession>
<dbReference type="EMBL" id="SNRW01021767">
    <property type="protein sequence ID" value="KAA6364351.1"/>
    <property type="molecule type" value="Genomic_DNA"/>
</dbReference>
<gene>
    <name evidence="2" type="ORF">EZS28_040122</name>
</gene>
<evidence type="ECO:0000256" key="1">
    <source>
        <dbReference type="SAM" id="MobiDB-lite"/>
    </source>
</evidence>
<evidence type="ECO:0000313" key="2">
    <source>
        <dbReference type="EMBL" id="KAA6364351.1"/>
    </source>
</evidence>
<feature type="region of interest" description="Disordered" evidence="1">
    <location>
        <begin position="22"/>
        <end position="41"/>
    </location>
</feature>
<reference evidence="2 3" key="1">
    <citation type="submission" date="2019-03" db="EMBL/GenBank/DDBJ databases">
        <title>Single cell metagenomics reveals metabolic interactions within the superorganism composed of flagellate Streblomastix strix and complex community of Bacteroidetes bacteria on its surface.</title>
        <authorList>
            <person name="Treitli S.C."/>
            <person name="Kolisko M."/>
            <person name="Husnik F."/>
            <person name="Keeling P."/>
            <person name="Hampl V."/>
        </authorList>
    </citation>
    <scope>NUCLEOTIDE SEQUENCE [LARGE SCALE GENOMIC DNA]</scope>
    <source>
        <strain evidence="2">ST1C</strain>
    </source>
</reference>
<sequence>MLWGDDAQIETAQELVDQMIGQVPATQSKKKADKSKKSKQNVILPPIVIPAEQIEQIQALESPIHQPLRQ</sequence>
<feature type="compositionally biased region" description="Basic residues" evidence="1">
    <location>
        <begin position="28"/>
        <end position="39"/>
    </location>
</feature>
<proteinExistence type="predicted"/>
<organism evidence="2 3">
    <name type="scientific">Streblomastix strix</name>
    <dbReference type="NCBI Taxonomy" id="222440"/>
    <lineage>
        <taxon>Eukaryota</taxon>
        <taxon>Metamonada</taxon>
        <taxon>Preaxostyla</taxon>
        <taxon>Oxymonadida</taxon>
        <taxon>Streblomastigidae</taxon>
        <taxon>Streblomastix</taxon>
    </lineage>
</organism>
<dbReference type="Proteomes" id="UP000324800">
    <property type="component" value="Unassembled WGS sequence"/>
</dbReference>